<evidence type="ECO:0000256" key="10">
    <source>
        <dbReference type="ARBA" id="ARBA00022734"/>
    </source>
</evidence>
<dbReference type="GO" id="GO:0006493">
    <property type="term" value="P:protein O-linked glycosylation"/>
    <property type="evidence" value="ECO:0007669"/>
    <property type="project" value="TreeGrafter"/>
</dbReference>
<evidence type="ECO:0000256" key="5">
    <source>
        <dbReference type="ARBA" id="ARBA00012644"/>
    </source>
</evidence>
<evidence type="ECO:0000256" key="12">
    <source>
        <dbReference type="ARBA" id="ARBA00022989"/>
    </source>
</evidence>
<keyword evidence="7 18" id="KW-0808">Transferase</keyword>
<dbReference type="UniPathway" id="UPA00378"/>
<comment type="similarity">
    <text evidence="4 18">Belongs to the glycosyltransferase 2 family. GalNAc-T subfamily.</text>
</comment>
<evidence type="ECO:0000256" key="9">
    <source>
        <dbReference type="ARBA" id="ARBA00022723"/>
    </source>
</evidence>
<dbReference type="InterPro" id="IPR045885">
    <property type="entry name" value="GalNAc-T"/>
</dbReference>
<feature type="domain" description="Ricin B lectin" evidence="19">
    <location>
        <begin position="489"/>
        <end position="617"/>
    </location>
</feature>
<evidence type="ECO:0000256" key="18">
    <source>
        <dbReference type="RuleBase" id="RU361242"/>
    </source>
</evidence>
<evidence type="ECO:0000256" key="2">
    <source>
        <dbReference type="ARBA" id="ARBA00004323"/>
    </source>
</evidence>
<dbReference type="GO" id="GO:0004653">
    <property type="term" value="F:polypeptide N-acetylgalactosaminyltransferase activity"/>
    <property type="evidence" value="ECO:0007669"/>
    <property type="project" value="TreeGrafter"/>
</dbReference>
<reference evidence="20" key="1">
    <citation type="submission" date="2025-08" db="UniProtKB">
        <authorList>
            <consortium name="Ensembl"/>
        </authorList>
    </citation>
    <scope>IDENTIFICATION</scope>
</reference>
<keyword evidence="6 18" id="KW-0328">Glycosyltransferase</keyword>
<keyword evidence="14" id="KW-0472">Membrane</keyword>
<proteinExistence type="inferred from homology"/>
<organism evidence="20 21">
    <name type="scientific">Dromaius novaehollandiae</name>
    <name type="common">Emu</name>
    <dbReference type="NCBI Taxonomy" id="8790"/>
    <lineage>
        <taxon>Eukaryota</taxon>
        <taxon>Metazoa</taxon>
        <taxon>Chordata</taxon>
        <taxon>Craniata</taxon>
        <taxon>Vertebrata</taxon>
        <taxon>Euteleostomi</taxon>
        <taxon>Archelosauria</taxon>
        <taxon>Archosauria</taxon>
        <taxon>Dinosauria</taxon>
        <taxon>Saurischia</taxon>
        <taxon>Theropoda</taxon>
        <taxon>Coelurosauria</taxon>
        <taxon>Aves</taxon>
        <taxon>Palaeognathae</taxon>
        <taxon>Casuariiformes</taxon>
        <taxon>Dromaiidae</taxon>
        <taxon>Dromaius</taxon>
    </lineage>
</organism>
<accession>A0A8C4J904</accession>
<keyword evidence="9" id="KW-0479">Metal-binding</keyword>
<dbReference type="PROSITE" id="PS50231">
    <property type="entry name" value="RICIN_B_LECTIN"/>
    <property type="match status" value="1"/>
</dbReference>
<dbReference type="SUPFAM" id="SSF53448">
    <property type="entry name" value="Nucleotide-diphospho-sugar transferases"/>
    <property type="match status" value="1"/>
</dbReference>
<gene>
    <name evidence="20" type="primary">GALNT8</name>
</gene>
<evidence type="ECO:0000256" key="6">
    <source>
        <dbReference type="ARBA" id="ARBA00022676"/>
    </source>
</evidence>
<dbReference type="Proteomes" id="UP000694423">
    <property type="component" value="Unplaced"/>
</dbReference>
<dbReference type="SUPFAM" id="SSF50370">
    <property type="entry name" value="Ricin B-like lectins"/>
    <property type="match status" value="1"/>
</dbReference>
<comment type="pathway">
    <text evidence="3 18">Protein modification; protein glycosylation.</text>
</comment>
<dbReference type="Gene3D" id="2.80.10.50">
    <property type="match status" value="1"/>
</dbReference>
<dbReference type="PANTHER" id="PTHR11675">
    <property type="entry name" value="N-ACETYLGALACTOSAMINYLTRANSFERASE"/>
    <property type="match status" value="1"/>
</dbReference>
<evidence type="ECO:0000256" key="15">
    <source>
        <dbReference type="ARBA" id="ARBA00023157"/>
    </source>
</evidence>
<comment type="subcellular location">
    <subcellularLocation>
        <location evidence="2 18">Golgi apparatus membrane</location>
        <topology evidence="2 18">Single-pass type II membrane protein</topology>
    </subcellularLocation>
</comment>
<dbReference type="FunFam" id="3.90.550.10:FF:000192">
    <property type="entry name" value="Polypeptide N-acetylgalactosaminyltransferase 9"/>
    <property type="match status" value="1"/>
</dbReference>
<dbReference type="InterPro" id="IPR000772">
    <property type="entry name" value="Ricin_B_lectin"/>
</dbReference>
<keyword evidence="16" id="KW-0325">Glycoprotein</keyword>
<dbReference type="PANTHER" id="PTHR11675:SF50">
    <property type="entry name" value="POLYPEPTIDE N-ACETYLGALACTOSAMINYLTRANSFERASE 8-RELATED"/>
    <property type="match status" value="1"/>
</dbReference>
<dbReference type="InterPro" id="IPR035992">
    <property type="entry name" value="Ricin_B-like_lectins"/>
</dbReference>
<evidence type="ECO:0000313" key="20">
    <source>
        <dbReference type="Ensembl" id="ENSDNVP00000005296.1"/>
    </source>
</evidence>
<dbReference type="OrthoDB" id="9924649at2759"/>
<dbReference type="GO" id="GO:0030246">
    <property type="term" value="F:carbohydrate binding"/>
    <property type="evidence" value="ECO:0007669"/>
    <property type="project" value="UniProtKB-KW"/>
</dbReference>
<keyword evidence="15 18" id="KW-1015">Disulfide bond</keyword>
<evidence type="ECO:0000256" key="3">
    <source>
        <dbReference type="ARBA" id="ARBA00004922"/>
    </source>
</evidence>
<reference evidence="20" key="2">
    <citation type="submission" date="2025-09" db="UniProtKB">
        <authorList>
            <consortium name="Ensembl"/>
        </authorList>
    </citation>
    <scope>IDENTIFICATION</scope>
</reference>
<dbReference type="Gene3D" id="3.90.550.10">
    <property type="entry name" value="Spore Coat Polysaccharide Biosynthesis Protein SpsA, Chain A"/>
    <property type="match status" value="1"/>
</dbReference>
<keyword evidence="17 18" id="KW-0464">Manganese</keyword>
<evidence type="ECO:0000256" key="13">
    <source>
        <dbReference type="ARBA" id="ARBA00023034"/>
    </source>
</evidence>
<dbReference type="InterPro" id="IPR029044">
    <property type="entry name" value="Nucleotide-diphossugar_trans"/>
</dbReference>
<evidence type="ECO:0000256" key="14">
    <source>
        <dbReference type="ARBA" id="ARBA00023136"/>
    </source>
</evidence>
<keyword evidence="11" id="KW-0735">Signal-anchor</keyword>
<dbReference type="FunFam" id="2.80.10.50:FF:000017">
    <property type="entry name" value="Polypeptide N-acetylgalactosaminyltransferase"/>
    <property type="match status" value="1"/>
</dbReference>
<keyword evidence="12" id="KW-1133">Transmembrane helix</keyword>
<protein>
    <recommendedName>
        <fullName evidence="5 18">Polypeptide N-acetylgalactosaminyltransferase</fullName>
        <ecNumber evidence="18">2.4.1.-</ecNumber>
    </recommendedName>
    <alternativeName>
        <fullName evidence="18">Protein-UDP acetylgalactosaminyltransferase</fullName>
    </alternativeName>
</protein>
<evidence type="ECO:0000259" key="19">
    <source>
        <dbReference type="SMART" id="SM00458"/>
    </source>
</evidence>
<dbReference type="Ensembl" id="ENSDNVT00000006384.1">
    <property type="protein sequence ID" value="ENSDNVP00000005296.1"/>
    <property type="gene ID" value="ENSDNVG00000003803.1"/>
</dbReference>
<evidence type="ECO:0000256" key="4">
    <source>
        <dbReference type="ARBA" id="ARBA00005680"/>
    </source>
</evidence>
<dbReference type="Pfam" id="PF00535">
    <property type="entry name" value="Glycos_transf_2"/>
    <property type="match status" value="1"/>
</dbReference>
<evidence type="ECO:0000256" key="8">
    <source>
        <dbReference type="ARBA" id="ARBA00022692"/>
    </source>
</evidence>
<sequence length="638" mass="73243">MAPWRRLDKVMLLIINAGFVFYIMHSLQDLRKERSDSVVVNPWSLNQENTIFERLDHLDWRIYNLSKSVEQFHENIKQIKYDQKLQDNSKSEVHQAGNAEEEKKSVHRLLYPDSLLFKRWGADLTEEEQTVAQNLFLKYGYNVYLSDHLPLDRLIKDTRSPSCQRKTYPQDLPTLSVVLIFMNEALSIILRAITSIINRTPSHLLKEIILVDDYSSNDDLKGPLEAHIKSYNAKHPGLLKIIRHQKREGLTQARISGWEASTADVVAILDAHIEVNIAWAEPILSRIKEDRTVIISPVFDNIHFDDFELLQYSVAADGFDWALWCLYEPLPAEWYALKDETAPVRSPSIMGILVAHREFLGEIGVLDGGMHIYGGENVELGLRAWQCGGKIEVLPCSRIAHLERAHKPYLPDLSISVRRNALRVAEVWMDDYKYMVYLAWNLPVENPGIDFGDVSSRKELRKKLNCKGFDWYIKNVYPNLVVLPNIVAYGTMRNTLKEDICIDQGPVPGNTPIMYVCHAYSPQHIFYHSTGEIYVGGLRARLNTIDRCLTDPGSGDLPVLEQCDTAVNSGLNLYWDFKQGSAVINRNTRRCLEITGDNQSSYRLVMQACSGQRWNIQHTLKDWGKTKDLEQKTQHSKH</sequence>
<keyword evidence="13 18" id="KW-0333">Golgi apparatus</keyword>
<name>A0A8C4J904_DRONO</name>
<dbReference type="AlphaFoldDB" id="A0A8C4J904"/>
<evidence type="ECO:0000313" key="21">
    <source>
        <dbReference type="Proteomes" id="UP000694423"/>
    </source>
</evidence>
<evidence type="ECO:0000256" key="7">
    <source>
        <dbReference type="ARBA" id="ARBA00022679"/>
    </source>
</evidence>
<evidence type="ECO:0000256" key="1">
    <source>
        <dbReference type="ARBA" id="ARBA00001936"/>
    </source>
</evidence>
<dbReference type="EC" id="2.4.1.-" evidence="18"/>
<evidence type="ECO:0000256" key="11">
    <source>
        <dbReference type="ARBA" id="ARBA00022968"/>
    </source>
</evidence>
<dbReference type="Pfam" id="PF00652">
    <property type="entry name" value="Ricin_B_lectin"/>
    <property type="match status" value="1"/>
</dbReference>
<dbReference type="GO" id="GO:0046872">
    <property type="term" value="F:metal ion binding"/>
    <property type="evidence" value="ECO:0007669"/>
    <property type="project" value="UniProtKB-KW"/>
</dbReference>
<dbReference type="SMART" id="SM00458">
    <property type="entry name" value="RICIN"/>
    <property type="match status" value="1"/>
</dbReference>
<evidence type="ECO:0000256" key="17">
    <source>
        <dbReference type="ARBA" id="ARBA00023211"/>
    </source>
</evidence>
<keyword evidence="8" id="KW-0812">Transmembrane</keyword>
<evidence type="ECO:0000256" key="16">
    <source>
        <dbReference type="ARBA" id="ARBA00023180"/>
    </source>
</evidence>
<dbReference type="InterPro" id="IPR001173">
    <property type="entry name" value="Glyco_trans_2-like"/>
</dbReference>
<comment type="cofactor">
    <cofactor evidence="1 18">
        <name>Mn(2+)</name>
        <dbReference type="ChEBI" id="CHEBI:29035"/>
    </cofactor>
</comment>
<keyword evidence="10 18" id="KW-0430">Lectin</keyword>
<dbReference type="GO" id="GO:0000139">
    <property type="term" value="C:Golgi membrane"/>
    <property type="evidence" value="ECO:0007669"/>
    <property type="project" value="UniProtKB-SubCell"/>
</dbReference>
<dbReference type="CDD" id="cd02510">
    <property type="entry name" value="pp-GalNAc-T"/>
    <property type="match status" value="1"/>
</dbReference>
<keyword evidence="21" id="KW-1185">Reference proteome</keyword>